<protein>
    <recommendedName>
        <fullName evidence="3">CUB domain-containing protein</fullName>
    </recommendedName>
</protein>
<reference evidence="1" key="1">
    <citation type="submission" date="2024-04" db="UniProtKB">
        <authorList>
            <consortium name="EnsemblMetazoa"/>
        </authorList>
    </citation>
    <scope>IDENTIFICATION</scope>
    <source>
        <strain evidence="1">EBRO</strain>
    </source>
</reference>
<dbReference type="EnsemblMetazoa" id="ENSAATROPT009035">
    <property type="protein sequence ID" value="ENSAATROPP008162"/>
    <property type="gene ID" value="ENSAATROPG007363"/>
</dbReference>
<sequence>MLQYQTKEDCSGMLRIWDGPLREVPICKDIDCLTTDKDGTQRSSIRFGANTTNIIARYCRGSVPRSCDHGILNVSSSRPCTLSESFVSSSDFVTLELKTSDSTVLRPLQFALRYEFVDLLQDGTAIGGEHECNRRFASSQMERKGPHQVRSVRNIFLFGRGG</sequence>
<evidence type="ECO:0000313" key="1">
    <source>
        <dbReference type="EnsemblMetazoa" id="ENSAATROPP008162"/>
    </source>
</evidence>
<dbReference type="InterPro" id="IPR053207">
    <property type="entry name" value="Non-NMDA_GluR_Accessory"/>
</dbReference>
<dbReference type="AlphaFoldDB" id="A0AAG5DA76"/>
<proteinExistence type="predicted"/>
<evidence type="ECO:0000313" key="2">
    <source>
        <dbReference type="Proteomes" id="UP000075880"/>
    </source>
</evidence>
<accession>A0AAG5DA76</accession>
<name>A0AAG5DA76_ANOAO</name>
<dbReference type="PANTHER" id="PTHR47537">
    <property type="entry name" value="CUBILIN"/>
    <property type="match status" value="1"/>
</dbReference>
<dbReference type="GO" id="GO:0005886">
    <property type="term" value="C:plasma membrane"/>
    <property type="evidence" value="ECO:0007669"/>
    <property type="project" value="TreeGrafter"/>
</dbReference>
<organism evidence="1 2">
    <name type="scientific">Anopheles atroparvus</name>
    <name type="common">European mosquito</name>
    <dbReference type="NCBI Taxonomy" id="41427"/>
    <lineage>
        <taxon>Eukaryota</taxon>
        <taxon>Metazoa</taxon>
        <taxon>Ecdysozoa</taxon>
        <taxon>Arthropoda</taxon>
        <taxon>Hexapoda</taxon>
        <taxon>Insecta</taxon>
        <taxon>Pterygota</taxon>
        <taxon>Neoptera</taxon>
        <taxon>Endopterygota</taxon>
        <taxon>Diptera</taxon>
        <taxon>Nematocera</taxon>
        <taxon>Culicoidea</taxon>
        <taxon>Culicidae</taxon>
        <taxon>Anophelinae</taxon>
        <taxon>Anopheles</taxon>
    </lineage>
</organism>
<dbReference type="Proteomes" id="UP000075880">
    <property type="component" value="Unassembled WGS sequence"/>
</dbReference>
<evidence type="ECO:0008006" key="3">
    <source>
        <dbReference type="Google" id="ProtNLM"/>
    </source>
</evidence>
<dbReference type="PANTHER" id="PTHR47537:SF4">
    <property type="entry name" value="GH12701P"/>
    <property type="match status" value="1"/>
</dbReference>
<keyword evidence="2" id="KW-1185">Reference proteome</keyword>